<protein>
    <submittedName>
        <fullName evidence="3">Uncharacterized protein</fullName>
    </submittedName>
</protein>
<feature type="transmembrane region" description="Helical" evidence="2">
    <location>
        <begin position="70"/>
        <end position="92"/>
    </location>
</feature>
<evidence type="ECO:0000256" key="2">
    <source>
        <dbReference type="SAM" id="Phobius"/>
    </source>
</evidence>
<dbReference type="EMBL" id="OOIL02006718">
    <property type="protein sequence ID" value="VFR01034.1"/>
    <property type="molecule type" value="Genomic_DNA"/>
</dbReference>
<feature type="region of interest" description="Disordered" evidence="1">
    <location>
        <begin position="1"/>
        <end position="20"/>
    </location>
</feature>
<keyword evidence="2" id="KW-0812">Transmembrane</keyword>
<name>A0A484NJ62_9ASTE</name>
<reference evidence="3 4" key="1">
    <citation type="submission" date="2018-04" db="EMBL/GenBank/DDBJ databases">
        <authorList>
            <person name="Vogel A."/>
        </authorList>
    </citation>
    <scope>NUCLEOTIDE SEQUENCE [LARGE SCALE GENOMIC DNA]</scope>
</reference>
<accession>A0A484NJ62</accession>
<keyword evidence="2" id="KW-0472">Membrane</keyword>
<dbReference type="Proteomes" id="UP000595140">
    <property type="component" value="Unassembled WGS sequence"/>
</dbReference>
<gene>
    <name evidence="3" type="ORF">CCAM_LOCUS42809</name>
</gene>
<feature type="compositionally biased region" description="Acidic residues" evidence="1">
    <location>
        <begin position="1"/>
        <end position="10"/>
    </location>
</feature>
<keyword evidence="4" id="KW-1185">Reference proteome</keyword>
<evidence type="ECO:0000313" key="4">
    <source>
        <dbReference type="Proteomes" id="UP000595140"/>
    </source>
</evidence>
<evidence type="ECO:0000313" key="3">
    <source>
        <dbReference type="EMBL" id="VFR01034.1"/>
    </source>
</evidence>
<keyword evidence="2" id="KW-1133">Transmembrane helix</keyword>
<dbReference type="AlphaFoldDB" id="A0A484NJ62"/>
<evidence type="ECO:0000256" key="1">
    <source>
        <dbReference type="SAM" id="MobiDB-lite"/>
    </source>
</evidence>
<organism evidence="3 4">
    <name type="scientific">Cuscuta campestris</name>
    <dbReference type="NCBI Taxonomy" id="132261"/>
    <lineage>
        <taxon>Eukaryota</taxon>
        <taxon>Viridiplantae</taxon>
        <taxon>Streptophyta</taxon>
        <taxon>Embryophyta</taxon>
        <taxon>Tracheophyta</taxon>
        <taxon>Spermatophyta</taxon>
        <taxon>Magnoliopsida</taxon>
        <taxon>eudicotyledons</taxon>
        <taxon>Gunneridae</taxon>
        <taxon>Pentapetalae</taxon>
        <taxon>asterids</taxon>
        <taxon>lamiids</taxon>
        <taxon>Solanales</taxon>
        <taxon>Convolvulaceae</taxon>
        <taxon>Cuscuteae</taxon>
        <taxon>Cuscuta</taxon>
        <taxon>Cuscuta subgen. Grammica</taxon>
        <taxon>Cuscuta sect. Cleistogrammica</taxon>
    </lineage>
</organism>
<feature type="region of interest" description="Disordered" evidence="1">
    <location>
        <begin position="33"/>
        <end position="65"/>
    </location>
</feature>
<proteinExistence type="predicted"/>
<sequence length="125" mass="13640">MGDALTDQESDQYMSGRGDVNLETLESLFEEINEAGMDGEPTPHSNDVDKEAGEPETSQGQDKDGSLDEWLALSVAVPLLGLPLAVTGFTLYTMLRLDIHDATDARPCLIKLDCGMRCNMDLFCL</sequence>